<keyword evidence="2 6" id="KW-0813">Transport</keyword>
<feature type="transmembrane region" description="Helical" evidence="8">
    <location>
        <begin position="408"/>
        <end position="426"/>
    </location>
</feature>
<keyword evidence="5 8" id="KW-0472">Membrane</keyword>
<proteinExistence type="inferred from homology"/>
<evidence type="ECO:0000256" key="1">
    <source>
        <dbReference type="ARBA" id="ARBA00004141"/>
    </source>
</evidence>
<dbReference type="InterPro" id="IPR003663">
    <property type="entry name" value="Sugar/inositol_transpt"/>
</dbReference>
<feature type="transmembrane region" description="Helical" evidence="8">
    <location>
        <begin position="496"/>
        <end position="517"/>
    </location>
</feature>
<dbReference type="Pfam" id="PF00083">
    <property type="entry name" value="Sugar_tr"/>
    <property type="match status" value="1"/>
</dbReference>
<dbReference type="PANTHER" id="PTHR23503">
    <property type="entry name" value="SOLUTE CARRIER FAMILY 2"/>
    <property type="match status" value="1"/>
</dbReference>
<evidence type="ECO:0000256" key="2">
    <source>
        <dbReference type="ARBA" id="ARBA00022448"/>
    </source>
</evidence>
<evidence type="ECO:0000256" key="6">
    <source>
        <dbReference type="RuleBase" id="RU003346"/>
    </source>
</evidence>
<dbReference type="Gene3D" id="1.20.1250.20">
    <property type="entry name" value="MFS general substrate transporter like domains"/>
    <property type="match status" value="1"/>
</dbReference>
<feature type="transmembrane region" description="Helical" evidence="8">
    <location>
        <begin position="338"/>
        <end position="361"/>
    </location>
</feature>
<feature type="transmembrane region" description="Helical" evidence="8">
    <location>
        <begin position="438"/>
        <end position="458"/>
    </location>
</feature>
<dbReference type="InterPro" id="IPR020846">
    <property type="entry name" value="MFS_dom"/>
</dbReference>
<dbReference type="PRINTS" id="PR00171">
    <property type="entry name" value="SUGRTRNSPORT"/>
</dbReference>
<feature type="transmembrane region" description="Helical" evidence="8">
    <location>
        <begin position="373"/>
        <end position="396"/>
    </location>
</feature>
<evidence type="ECO:0000256" key="7">
    <source>
        <dbReference type="SAM" id="MobiDB-lite"/>
    </source>
</evidence>
<reference evidence="10 11" key="1">
    <citation type="submission" date="2020-10" db="EMBL/GenBank/DDBJ databases">
        <authorList>
            <person name="Klimov P.B."/>
            <person name="Dyachkov S.M."/>
            <person name="Chetverikov P.E."/>
        </authorList>
    </citation>
    <scope>NUCLEOTIDE SEQUENCE [LARGE SCALE GENOMIC DNA]</scope>
    <source>
        <strain evidence="10">BMOC 18-1129-001#AD2665</strain>
        <tissue evidence="10">Entire mites</tissue>
    </source>
</reference>
<gene>
    <name evidence="10" type="primary">SLC2A1</name>
    <name evidence="10" type="ORF">GZH46_02294</name>
</gene>
<comment type="caution">
    <text evidence="10">The sequence shown here is derived from an EMBL/GenBank/DDBJ whole genome shotgun (WGS) entry which is preliminary data.</text>
</comment>
<evidence type="ECO:0000256" key="5">
    <source>
        <dbReference type="ARBA" id="ARBA00023136"/>
    </source>
</evidence>
<keyword evidence="4 8" id="KW-1133">Transmembrane helix</keyword>
<evidence type="ECO:0000313" key="10">
    <source>
        <dbReference type="EMBL" id="KAG9509197.1"/>
    </source>
</evidence>
<dbReference type="InterPro" id="IPR045263">
    <property type="entry name" value="GLUT"/>
</dbReference>
<evidence type="ECO:0000256" key="4">
    <source>
        <dbReference type="ARBA" id="ARBA00022989"/>
    </source>
</evidence>
<evidence type="ECO:0000259" key="9">
    <source>
        <dbReference type="PROSITE" id="PS50850"/>
    </source>
</evidence>
<dbReference type="InterPro" id="IPR005829">
    <property type="entry name" value="Sugar_transporter_CS"/>
</dbReference>
<feature type="compositionally biased region" description="Basic and acidic residues" evidence="7">
    <location>
        <begin position="36"/>
        <end position="52"/>
    </location>
</feature>
<dbReference type="PANTHER" id="PTHR23503:SF8">
    <property type="entry name" value="FACILITATED GLUCOSE TRANSPORTER PROTEIN 1"/>
    <property type="match status" value="1"/>
</dbReference>
<feature type="non-terminal residue" evidence="10">
    <location>
        <position position="537"/>
    </location>
</feature>
<feature type="transmembrane region" description="Helical" evidence="8">
    <location>
        <begin position="222"/>
        <end position="246"/>
    </location>
</feature>
<name>A0ABQ7S705_9ACAR</name>
<feature type="region of interest" description="Disordered" evidence="7">
    <location>
        <begin position="10"/>
        <end position="68"/>
    </location>
</feature>
<dbReference type="PROSITE" id="PS00217">
    <property type="entry name" value="SUGAR_TRANSPORT_2"/>
    <property type="match status" value="1"/>
</dbReference>
<sequence length="537" mass="59210">MDRVRLAEMAYMNVPDKEEDDDVDDEANLNKHSNKRHDSVERDSLSHHESETSRLMSASPSARADHHSPRGRLTKHLVFAIAACVVGSSFQHGYNTGVVNAPERLISAFIESTYKQRYNEQPNAEQIDFIFAIIVSIFCIGGFLGALMTAIVAERIGRRNGLLINNIFAFAGAILMGVSRQARSYELMIVGRLLIGMNAGLNAGLAPLYLNEISPNHLKGAIGTVYQLVITISILIANVLGMPAFLGTDTNWHLLFFLPIVPAIVQLLTLPLCPESPRHLLIVHGHELNAQRALSWLRDTIDVHDELDETRAEGDSMKLLPPVTLREMFTNRCLRRPMTIAIVIMLSQQLSGINAVMFFSTSIFRSAGLSDDAALNATLGLAIVNVLMTLVSVFLVDRAGRRTLHMTGLMGMCISTFVLACCLSDTNPSAFVSFLSVLSLYVFITMFACGPGSIPWFLVAELFGANSRSLATSIAVAVNWFANFSVSLVFLPLTHILHGFTFLLFSALLMVFFLFTLHKVPETRGTTYEEISAIFQQ</sequence>
<feature type="compositionally biased region" description="Acidic residues" evidence="7">
    <location>
        <begin position="17"/>
        <end position="27"/>
    </location>
</feature>
<dbReference type="Proteomes" id="UP000825002">
    <property type="component" value="Unassembled WGS sequence"/>
</dbReference>
<dbReference type="NCBIfam" id="TIGR00879">
    <property type="entry name" value="SP"/>
    <property type="match status" value="1"/>
</dbReference>
<feature type="transmembrane region" description="Helical" evidence="8">
    <location>
        <begin position="129"/>
        <end position="153"/>
    </location>
</feature>
<dbReference type="SUPFAM" id="SSF103473">
    <property type="entry name" value="MFS general substrate transporter"/>
    <property type="match status" value="1"/>
</dbReference>
<feature type="transmembrane region" description="Helical" evidence="8">
    <location>
        <begin position="252"/>
        <end position="273"/>
    </location>
</feature>
<organism evidence="10 11">
    <name type="scientific">Fragariocoptes setiger</name>
    <dbReference type="NCBI Taxonomy" id="1670756"/>
    <lineage>
        <taxon>Eukaryota</taxon>
        <taxon>Metazoa</taxon>
        <taxon>Ecdysozoa</taxon>
        <taxon>Arthropoda</taxon>
        <taxon>Chelicerata</taxon>
        <taxon>Arachnida</taxon>
        <taxon>Acari</taxon>
        <taxon>Acariformes</taxon>
        <taxon>Trombidiformes</taxon>
        <taxon>Prostigmata</taxon>
        <taxon>Eupodina</taxon>
        <taxon>Eriophyoidea</taxon>
        <taxon>Phytoptidae</taxon>
        <taxon>Fragariocoptes</taxon>
    </lineage>
</organism>
<evidence type="ECO:0000256" key="8">
    <source>
        <dbReference type="SAM" id="Phobius"/>
    </source>
</evidence>
<keyword evidence="11" id="KW-1185">Reference proteome</keyword>
<comment type="subcellular location">
    <subcellularLocation>
        <location evidence="1">Membrane</location>
        <topology evidence="1">Multi-pass membrane protein</topology>
    </subcellularLocation>
</comment>
<dbReference type="EMBL" id="JAIFTH010000609">
    <property type="protein sequence ID" value="KAG9509197.1"/>
    <property type="molecule type" value="Genomic_DNA"/>
</dbReference>
<feature type="domain" description="Major facilitator superfamily (MFS) profile" evidence="9">
    <location>
        <begin position="81"/>
        <end position="524"/>
    </location>
</feature>
<evidence type="ECO:0000256" key="3">
    <source>
        <dbReference type="ARBA" id="ARBA00022692"/>
    </source>
</evidence>
<feature type="transmembrane region" description="Helical" evidence="8">
    <location>
        <begin position="190"/>
        <end position="210"/>
    </location>
</feature>
<keyword evidence="10" id="KW-0762">Sugar transport</keyword>
<dbReference type="InterPro" id="IPR036259">
    <property type="entry name" value="MFS_trans_sf"/>
</dbReference>
<feature type="transmembrane region" description="Helical" evidence="8">
    <location>
        <begin position="470"/>
        <end position="490"/>
    </location>
</feature>
<dbReference type="InterPro" id="IPR005828">
    <property type="entry name" value="MFS_sugar_transport-like"/>
</dbReference>
<feature type="transmembrane region" description="Helical" evidence="8">
    <location>
        <begin position="160"/>
        <end position="178"/>
    </location>
</feature>
<dbReference type="PROSITE" id="PS00216">
    <property type="entry name" value="SUGAR_TRANSPORT_1"/>
    <property type="match status" value="1"/>
</dbReference>
<accession>A0ABQ7S705</accession>
<evidence type="ECO:0000313" key="11">
    <source>
        <dbReference type="Proteomes" id="UP000825002"/>
    </source>
</evidence>
<protein>
    <submittedName>
        <fullName evidence="10">Solute carrier family 2, facilitated glucose transporter member 1</fullName>
    </submittedName>
</protein>
<comment type="similarity">
    <text evidence="6">Belongs to the major facilitator superfamily. Sugar transporter (TC 2.A.1.1) family.</text>
</comment>
<keyword evidence="3 8" id="KW-0812">Transmembrane</keyword>
<dbReference type="PROSITE" id="PS50850">
    <property type="entry name" value="MFS"/>
    <property type="match status" value="1"/>
</dbReference>